<dbReference type="InterPro" id="IPR011250">
    <property type="entry name" value="OMP/PagP_B-barrel"/>
</dbReference>
<gene>
    <name evidence="4" type="ORF">O0V09_02390</name>
</gene>
<evidence type="ECO:0000259" key="3">
    <source>
        <dbReference type="Pfam" id="PF13505"/>
    </source>
</evidence>
<accession>A0A9J6RH88</accession>
<protein>
    <submittedName>
        <fullName evidence="4">Porin family protein</fullName>
    </submittedName>
</protein>
<feature type="signal peptide" evidence="2">
    <location>
        <begin position="1"/>
        <end position="22"/>
    </location>
</feature>
<dbReference type="Gene3D" id="2.40.160.20">
    <property type="match status" value="1"/>
</dbReference>
<evidence type="ECO:0000313" key="5">
    <source>
        <dbReference type="Proteomes" id="UP001069090"/>
    </source>
</evidence>
<dbReference type="RefSeq" id="WP_258330174.1">
    <property type="nucleotide sequence ID" value="NZ_JAPTGG010000001.1"/>
</dbReference>
<keyword evidence="5" id="KW-1185">Reference proteome</keyword>
<dbReference type="EMBL" id="JAPTGG010000001">
    <property type="protein sequence ID" value="MCZ0864030.1"/>
    <property type="molecule type" value="Genomic_DNA"/>
</dbReference>
<dbReference type="InterPro" id="IPR027385">
    <property type="entry name" value="Beta-barrel_OMP"/>
</dbReference>
<keyword evidence="1 2" id="KW-0732">Signal</keyword>
<dbReference type="SUPFAM" id="SSF56925">
    <property type="entry name" value="OMPA-like"/>
    <property type="match status" value="1"/>
</dbReference>
<sequence>MKNILAPLSFAALASVSSFTMAEESGKSYEGFYLGFKTGNMSSDVDDIDVESPRGFLLGWEFANGAAVEFERNNADLDWSYDTYWGSVSGTEDFDTTAIYAVYRAYNPDNGIFLKLKGGMLSEEAASEDDTGLSVGIGLGYRAEHVSVEAEFTVIEEDVNYLSIGINAHF</sequence>
<dbReference type="Proteomes" id="UP001069090">
    <property type="component" value="Unassembled WGS sequence"/>
</dbReference>
<name>A0A9J6RH88_9GAMM</name>
<feature type="chain" id="PRO_5039903999" evidence="2">
    <location>
        <begin position="23"/>
        <end position="170"/>
    </location>
</feature>
<feature type="domain" description="Outer membrane protein beta-barrel" evidence="3">
    <location>
        <begin position="11"/>
        <end position="157"/>
    </location>
</feature>
<dbReference type="AlphaFoldDB" id="A0A9J6RH88"/>
<organism evidence="4 5">
    <name type="scientific">Dasania phycosphaerae</name>
    <dbReference type="NCBI Taxonomy" id="2950436"/>
    <lineage>
        <taxon>Bacteria</taxon>
        <taxon>Pseudomonadati</taxon>
        <taxon>Pseudomonadota</taxon>
        <taxon>Gammaproteobacteria</taxon>
        <taxon>Cellvibrionales</taxon>
        <taxon>Spongiibacteraceae</taxon>
        <taxon>Dasania</taxon>
    </lineage>
</organism>
<proteinExistence type="predicted"/>
<evidence type="ECO:0000313" key="4">
    <source>
        <dbReference type="EMBL" id="MCZ0864030.1"/>
    </source>
</evidence>
<evidence type="ECO:0000256" key="2">
    <source>
        <dbReference type="SAM" id="SignalP"/>
    </source>
</evidence>
<evidence type="ECO:0000256" key="1">
    <source>
        <dbReference type="ARBA" id="ARBA00022729"/>
    </source>
</evidence>
<comment type="caution">
    <text evidence="4">The sequence shown here is derived from an EMBL/GenBank/DDBJ whole genome shotgun (WGS) entry which is preliminary data.</text>
</comment>
<dbReference type="Pfam" id="PF13505">
    <property type="entry name" value="OMP_b-brl"/>
    <property type="match status" value="1"/>
</dbReference>
<reference evidence="4 5" key="1">
    <citation type="submission" date="2022-12" db="EMBL/GenBank/DDBJ databases">
        <title>Dasania phycosphaerae sp. nov., isolated from particulate material of the south coast of Korea.</title>
        <authorList>
            <person name="Jiang Y."/>
        </authorList>
    </citation>
    <scope>NUCLEOTIDE SEQUENCE [LARGE SCALE GENOMIC DNA]</scope>
    <source>
        <strain evidence="4 5">GY-19</strain>
    </source>
</reference>